<organism evidence="2">
    <name type="scientific">Sesamum radiatum</name>
    <name type="common">Black benniseed</name>
    <dbReference type="NCBI Taxonomy" id="300843"/>
    <lineage>
        <taxon>Eukaryota</taxon>
        <taxon>Viridiplantae</taxon>
        <taxon>Streptophyta</taxon>
        <taxon>Embryophyta</taxon>
        <taxon>Tracheophyta</taxon>
        <taxon>Spermatophyta</taxon>
        <taxon>Magnoliopsida</taxon>
        <taxon>eudicotyledons</taxon>
        <taxon>Gunneridae</taxon>
        <taxon>Pentapetalae</taxon>
        <taxon>asterids</taxon>
        <taxon>lamiids</taxon>
        <taxon>Lamiales</taxon>
        <taxon>Pedaliaceae</taxon>
        <taxon>Sesamum</taxon>
    </lineage>
</organism>
<feature type="compositionally biased region" description="Low complexity" evidence="1">
    <location>
        <begin position="1"/>
        <end position="26"/>
    </location>
</feature>
<gene>
    <name evidence="2" type="ORF">Sradi_6952400</name>
</gene>
<dbReference type="PANTHER" id="PTHR47723">
    <property type="entry name" value="OS05G0353850 PROTEIN"/>
    <property type="match status" value="1"/>
</dbReference>
<dbReference type="GO" id="GO:0003676">
    <property type="term" value="F:nucleic acid binding"/>
    <property type="evidence" value="ECO:0007669"/>
    <property type="project" value="InterPro"/>
</dbReference>
<dbReference type="CDD" id="cd06222">
    <property type="entry name" value="RNase_H_like"/>
    <property type="match status" value="1"/>
</dbReference>
<dbReference type="EMBL" id="JACGWJ010000344">
    <property type="protein sequence ID" value="KAL0293186.1"/>
    <property type="molecule type" value="Genomic_DNA"/>
</dbReference>
<protein>
    <submittedName>
        <fullName evidence="2">Ribonuclease H protein</fullName>
    </submittedName>
</protein>
<dbReference type="InterPro" id="IPR044730">
    <property type="entry name" value="RNase_H-like_dom_plant"/>
</dbReference>
<dbReference type="InterPro" id="IPR012337">
    <property type="entry name" value="RNaseH-like_sf"/>
</dbReference>
<comment type="caution">
    <text evidence="2">The sequence shown here is derived from an EMBL/GenBank/DDBJ whole genome shotgun (WGS) entry which is preliminary data.</text>
</comment>
<dbReference type="SUPFAM" id="SSF53098">
    <property type="entry name" value="Ribonuclease H-like"/>
    <property type="match status" value="1"/>
</dbReference>
<evidence type="ECO:0000256" key="1">
    <source>
        <dbReference type="SAM" id="MobiDB-lite"/>
    </source>
</evidence>
<sequence length="211" mass="23452">MCSSSSSSLHFPSSPSSSSSSSSSSPTRARARARAQIFGRARLVCTPTLNSLHIPIQQKAQRQKATTVHWRKPQEGWYKLNTDGASKGNPGISGAGGILRDQLRKVIFAFQEPLRIATNSGCCGAHAGTWILANKALRAGYFWPTMEQDVRQLVSKCEMSTTFLYHTSACRTTRHHIVPLSLQIVGYRHCRTFPFSPQPKKVFVGRHRLFH</sequence>
<proteinExistence type="predicted"/>
<dbReference type="AlphaFoldDB" id="A0AAW2JHD4"/>
<feature type="region of interest" description="Disordered" evidence="1">
    <location>
        <begin position="1"/>
        <end position="32"/>
    </location>
</feature>
<accession>A0AAW2JHD4</accession>
<dbReference type="Gene3D" id="3.30.420.10">
    <property type="entry name" value="Ribonuclease H-like superfamily/Ribonuclease H"/>
    <property type="match status" value="1"/>
</dbReference>
<dbReference type="InterPro" id="IPR036397">
    <property type="entry name" value="RNaseH_sf"/>
</dbReference>
<reference evidence="2" key="1">
    <citation type="submission" date="2020-06" db="EMBL/GenBank/DDBJ databases">
        <authorList>
            <person name="Li T."/>
            <person name="Hu X."/>
            <person name="Zhang T."/>
            <person name="Song X."/>
            <person name="Zhang H."/>
            <person name="Dai N."/>
            <person name="Sheng W."/>
            <person name="Hou X."/>
            <person name="Wei L."/>
        </authorList>
    </citation>
    <scope>NUCLEOTIDE SEQUENCE</scope>
    <source>
        <strain evidence="2">G02</strain>
        <tissue evidence="2">Leaf</tissue>
    </source>
</reference>
<reference evidence="2" key="2">
    <citation type="journal article" date="2024" name="Plant">
        <title>Genomic evolution and insights into agronomic trait innovations of Sesamum species.</title>
        <authorList>
            <person name="Miao H."/>
            <person name="Wang L."/>
            <person name="Qu L."/>
            <person name="Liu H."/>
            <person name="Sun Y."/>
            <person name="Le M."/>
            <person name="Wang Q."/>
            <person name="Wei S."/>
            <person name="Zheng Y."/>
            <person name="Lin W."/>
            <person name="Duan Y."/>
            <person name="Cao H."/>
            <person name="Xiong S."/>
            <person name="Wang X."/>
            <person name="Wei L."/>
            <person name="Li C."/>
            <person name="Ma Q."/>
            <person name="Ju M."/>
            <person name="Zhao R."/>
            <person name="Li G."/>
            <person name="Mu C."/>
            <person name="Tian Q."/>
            <person name="Mei H."/>
            <person name="Zhang T."/>
            <person name="Gao T."/>
            <person name="Zhang H."/>
        </authorList>
    </citation>
    <scope>NUCLEOTIDE SEQUENCE</scope>
    <source>
        <strain evidence="2">G02</strain>
    </source>
</reference>
<dbReference type="InterPro" id="IPR053151">
    <property type="entry name" value="RNase_H-like"/>
</dbReference>
<name>A0AAW2JHD4_SESRA</name>
<dbReference type="PANTHER" id="PTHR47723:SF19">
    <property type="entry name" value="POLYNUCLEOTIDYL TRANSFERASE, RIBONUCLEASE H-LIKE SUPERFAMILY PROTEIN"/>
    <property type="match status" value="1"/>
</dbReference>
<evidence type="ECO:0000313" key="2">
    <source>
        <dbReference type="EMBL" id="KAL0293186.1"/>
    </source>
</evidence>